<dbReference type="CDD" id="cd07302">
    <property type="entry name" value="CHD"/>
    <property type="match status" value="1"/>
</dbReference>
<keyword evidence="4" id="KW-1185">Reference proteome</keyword>
<dbReference type="PROSITE" id="PS50125">
    <property type="entry name" value="GUANYLATE_CYCLASE_2"/>
    <property type="match status" value="1"/>
</dbReference>
<dbReference type="InterPro" id="IPR001054">
    <property type="entry name" value="A/G_cyclase"/>
</dbReference>
<name>A0ABU8XUL3_9PROT</name>
<dbReference type="InterPro" id="IPR007890">
    <property type="entry name" value="CHASE2"/>
</dbReference>
<dbReference type="InterPro" id="IPR029787">
    <property type="entry name" value="Nucleotide_cyclase"/>
</dbReference>
<organism evidence="3 4">
    <name type="scientific">Benzoatithermus flavus</name>
    <dbReference type="NCBI Taxonomy" id="3108223"/>
    <lineage>
        <taxon>Bacteria</taxon>
        <taxon>Pseudomonadati</taxon>
        <taxon>Pseudomonadota</taxon>
        <taxon>Alphaproteobacteria</taxon>
        <taxon>Geminicoccales</taxon>
        <taxon>Geminicoccaceae</taxon>
        <taxon>Benzoatithermus</taxon>
    </lineage>
</organism>
<dbReference type="GO" id="GO:0016829">
    <property type="term" value="F:lyase activity"/>
    <property type="evidence" value="ECO:0007669"/>
    <property type="project" value="UniProtKB-KW"/>
</dbReference>
<dbReference type="Pfam" id="PF05226">
    <property type="entry name" value="CHASE2"/>
    <property type="match status" value="1"/>
</dbReference>
<keyword evidence="3" id="KW-0456">Lyase</keyword>
<dbReference type="InterPro" id="IPR050697">
    <property type="entry name" value="Adenylyl/Guanylyl_Cyclase_3/4"/>
</dbReference>
<gene>
    <name evidence="3" type="ORF">U1T56_13225</name>
</gene>
<dbReference type="SUPFAM" id="SSF55073">
    <property type="entry name" value="Nucleotide cyclase"/>
    <property type="match status" value="1"/>
</dbReference>
<dbReference type="Proteomes" id="UP001375743">
    <property type="component" value="Unassembled WGS sequence"/>
</dbReference>
<dbReference type="SMART" id="SM00044">
    <property type="entry name" value="CYCc"/>
    <property type="match status" value="1"/>
</dbReference>
<protein>
    <submittedName>
        <fullName evidence="3">Adenylate/guanylate cyclase domain-containing protein</fullName>
        <ecNumber evidence="3">4.6.1.-</ecNumber>
    </submittedName>
</protein>
<dbReference type="PANTHER" id="PTHR43081:SF1">
    <property type="entry name" value="ADENYLATE CYCLASE, TERMINAL-DIFFERENTIATION SPECIFIC"/>
    <property type="match status" value="1"/>
</dbReference>
<dbReference type="EC" id="4.6.1.-" evidence="3"/>
<sequence>MVLPRLPPLAIASRFADDVLLTALAPPEPQDSDIVIIGITEDTLSGLACRSPLDRVFLRRVVEDLENAGVRAIGLDVLLDMPTRPEADMALRASLADARVPVVLITAQEATPLTEAQRQWLDTFLAGLDQGYANLVKDRLDDAVRWHEPRLSANELSFPARIARALGGSVPEAPFEIAWRGRPDTATPPFPIYPAETVVLLPKAWLSGKVALVGGVLADGDRHRTPLSVLGSNISGVEIQAHVLAQLLSGREHPRIAWRTELLLVLALAALGGWVGGSRLSPATQALVGVAGLGTYAGGVAWAMTATSTLLPLVGGSIAWLGGLAGTAGLSLWRERAERRTLLHLFARHVSAPVAEEIWRERATFMAGGRPKPQELTATVLFSDIEGFTTVAERLEPVMLMSWLETYMDRMVGLVAAHKGLVLQFIGDALLAVYGVPVARTSEAEITADAVAAARTALAMAQAAEDLAAEFAVRGLPPVHMRIGIQTGRLVAGSLGGTQRLEYALVGDTMNTAARLEALCKTLRRPGGPPCTIVVGDATRDRLGERFVLRDIGEVELKGKMQPVQAYELEAEKI</sequence>
<dbReference type="Pfam" id="PF00211">
    <property type="entry name" value="Guanylate_cyc"/>
    <property type="match status" value="1"/>
</dbReference>
<keyword evidence="1" id="KW-0812">Transmembrane</keyword>
<keyword evidence="1" id="KW-1133">Transmembrane helix</keyword>
<evidence type="ECO:0000313" key="4">
    <source>
        <dbReference type="Proteomes" id="UP001375743"/>
    </source>
</evidence>
<comment type="caution">
    <text evidence="3">The sequence shown here is derived from an EMBL/GenBank/DDBJ whole genome shotgun (WGS) entry which is preliminary data.</text>
</comment>
<proteinExistence type="predicted"/>
<evidence type="ECO:0000313" key="3">
    <source>
        <dbReference type="EMBL" id="MEK0084120.1"/>
    </source>
</evidence>
<feature type="transmembrane region" description="Helical" evidence="1">
    <location>
        <begin position="256"/>
        <end position="274"/>
    </location>
</feature>
<feature type="domain" description="Guanylate cyclase" evidence="2">
    <location>
        <begin position="379"/>
        <end position="517"/>
    </location>
</feature>
<evidence type="ECO:0000256" key="1">
    <source>
        <dbReference type="SAM" id="Phobius"/>
    </source>
</evidence>
<feature type="transmembrane region" description="Helical" evidence="1">
    <location>
        <begin position="286"/>
        <end position="304"/>
    </location>
</feature>
<accession>A0ABU8XUL3</accession>
<dbReference type="Gene3D" id="3.30.70.1230">
    <property type="entry name" value="Nucleotide cyclase"/>
    <property type="match status" value="1"/>
</dbReference>
<evidence type="ECO:0000259" key="2">
    <source>
        <dbReference type="PROSITE" id="PS50125"/>
    </source>
</evidence>
<reference evidence="3 4" key="1">
    <citation type="submission" date="2024-01" db="EMBL/GenBank/DDBJ databases">
        <title>Multi-omics insights into the function and evolution of sodium benzoate biodegradation pathways in Benzoatithermus flavus gen. nov., sp. nov. from hot spring.</title>
        <authorList>
            <person name="Hu C.-J."/>
            <person name="Li W.-J."/>
        </authorList>
    </citation>
    <scope>NUCLEOTIDE SEQUENCE [LARGE SCALE GENOMIC DNA]</scope>
    <source>
        <strain evidence="3 4">SYSU G07066</strain>
    </source>
</reference>
<dbReference type="PANTHER" id="PTHR43081">
    <property type="entry name" value="ADENYLATE CYCLASE, TERMINAL-DIFFERENTIATION SPECIFIC-RELATED"/>
    <property type="match status" value="1"/>
</dbReference>
<feature type="transmembrane region" description="Helical" evidence="1">
    <location>
        <begin position="310"/>
        <end position="333"/>
    </location>
</feature>
<dbReference type="SMART" id="SM01080">
    <property type="entry name" value="CHASE2"/>
    <property type="match status" value="1"/>
</dbReference>
<keyword evidence="1" id="KW-0472">Membrane</keyword>
<dbReference type="EMBL" id="JBBLZC010000012">
    <property type="protein sequence ID" value="MEK0084120.1"/>
    <property type="molecule type" value="Genomic_DNA"/>
</dbReference>